<evidence type="ECO:0000313" key="2">
    <source>
        <dbReference type="Ensembl" id="ENSCSAVP00000015328.1"/>
    </source>
</evidence>
<name>H2ZCL2_CIOSA</name>
<dbReference type="Proteomes" id="UP000007875">
    <property type="component" value="Unassembled WGS sequence"/>
</dbReference>
<dbReference type="Ensembl" id="ENSCSAVT00000015504.1">
    <property type="protein sequence ID" value="ENSCSAVP00000015328.1"/>
    <property type="gene ID" value="ENSCSAVG00000008994.1"/>
</dbReference>
<evidence type="ECO:0000256" key="1">
    <source>
        <dbReference type="SAM" id="MobiDB-lite"/>
    </source>
</evidence>
<sequence length="43" mass="4762">SSLFPSLPPLLKKRNQGQLRDPLQRLADKPLKQGGGRLHVVSD</sequence>
<proteinExistence type="predicted"/>
<dbReference type="AlphaFoldDB" id="H2ZCL2"/>
<evidence type="ECO:0000313" key="3">
    <source>
        <dbReference type="Proteomes" id="UP000007875"/>
    </source>
</evidence>
<keyword evidence="3" id="KW-1185">Reference proteome</keyword>
<feature type="region of interest" description="Disordered" evidence="1">
    <location>
        <begin position="1"/>
        <end position="43"/>
    </location>
</feature>
<dbReference type="HOGENOM" id="CLU_3244620_0_0_1"/>
<organism evidence="2 3">
    <name type="scientific">Ciona savignyi</name>
    <name type="common">Pacific transparent sea squirt</name>
    <dbReference type="NCBI Taxonomy" id="51511"/>
    <lineage>
        <taxon>Eukaryota</taxon>
        <taxon>Metazoa</taxon>
        <taxon>Chordata</taxon>
        <taxon>Tunicata</taxon>
        <taxon>Ascidiacea</taxon>
        <taxon>Phlebobranchia</taxon>
        <taxon>Cionidae</taxon>
        <taxon>Ciona</taxon>
    </lineage>
</organism>
<reference evidence="2" key="2">
    <citation type="submission" date="2025-08" db="UniProtKB">
        <authorList>
            <consortium name="Ensembl"/>
        </authorList>
    </citation>
    <scope>IDENTIFICATION</scope>
</reference>
<accession>H2ZCL2</accession>
<protein>
    <submittedName>
        <fullName evidence="2">Uncharacterized protein</fullName>
    </submittedName>
</protein>
<reference evidence="2" key="3">
    <citation type="submission" date="2025-09" db="UniProtKB">
        <authorList>
            <consortium name="Ensembl"/>
        </authorList>
    </citation>
    <scope>IDENTIFICATION</scope>
</reference>
<reference evidence="3" key="1">
    <citation type="submission" date="2003-08" db="EMBL/GenBank/DDBJ databases">
        <authorList>
            <person name="Birren B."/>
            <person name="Nusbaum C."/>
            <person name="Abebe A."/>
            <person name="Abouelleil A."/>
            <person name="Adekoya E."/>
            <person name="Ait-zahra M."/>
            <person name="Allen N."/>
            <person name="Allen T."/>
            <person name="An P."/>
            <person name="Anderson M."/>
            <person name="Anderson S."/>
            <person name="Arachchi H."/>
            <person name="Armbruster J."/>
            <person name="Bachantsang P."/>
            <person name="Baldwin J."/>
            <person name="Barry A."/>
            <person name="Bayul T."/>
            <person name="Blitshsteyn B."/>
            <person name="Bloom T."/>
            <person name="Blye J."/>
            <person name="Boguslavskiy L."/>
            <person name="Borowsky M."/>
            <person name="Boukhgalter B."/>
            <person name="Brunache A."/>
            <person name="Butler J."/>
            <person name="Calixte N."/>
            <person name="Calvo S."/>
            <person name="Camarata J."/>
            <person name="Campo K."/>
            <person name="Chang J."/>
            <person name="Cheshatsang Y."/>
            <person name="Citroen M."/>
            <person name="Collymore A."/>
            <person name="Considine T."/>
            <person name="Cook A."/>
            <person name="Cooke P."/>
            <person name="Corum B."/>
            <person name="Cuomo C."/>
            <person name="David R."/>
            <person name="Dawoe T."/>
            <person name="Degray S."/>
            <person name="Dodge S."/>
            <person name="Dooley K."/>
            <person name="Dorje P."/>
            <person name="Dorjee K."/>
            <person name="Dorris L."/>
            <person name="Duffey N."/>
            <person name="Dupes A."/>
            <person name="Elkins T."/>
            <person name="Engels R."/>
            <person name="Erickson J."/>
            <person name="Farina A."/>
            <person name="Faro S."/>
            <person name="Ferreira P."/>
            <person name="Fischer H."/>
            <person name="Fitzgerald M."/>
            <person name="Foley K."/>
            <person name="Gage D."/>
            <person name="Galagan J."/>
            <person name="Gearin G."/>
            <person name="Gnerre S."/>
            <person name="Gnirke A."/>
            <person name="Goyette A."/>
            <person name="Graham J."/>
            <person name="Grandbois E."/>
            <person name="Gyaltsen K."/>
            <person name="Hafez N."/>
            <person name="Hagopian D."/>
            <person name="Hagos B."/>
            <person name="Hall J."/>
            <person name="Hatcher B."/>
            <person name="Heller A."/>
            <person name="Higgins H."/>
            <person name="Honan T."/>
            <person name="Horn A."/>
            <person name="Houde N."/>
            <person name="Hughes L."/>
            <person name="Hulme W."/>
            <person name="Husby E."/>
            <person name="Iliev I."/>
            <person name="Jaffe D."/>
            <person name="Jones C."/>
            <person name="Kamal M."/>
            <person name="Kamat A."/>
            <person name="Kamvysselis M."/>
            <person name="Karlsson E."/>
            <person name="Kells C."/>
            <person name="Kieu A."/>
            <person name="Kisner P."/>
            <person name="Kodira C."/>
            <person name="Kulbokas E."/>
            <person name="Labutti K."/>
            <person name="Lama D."/>
            <person name="Landers T."/>
            <person name="Leger J."/>
            <person name="Levine S."/>
            <person name="Lewis D."/>
            <person name="Lewis T."/>
            <person name="Lindblad-toh K."/>
            <person name="Liu X."/>
            <person name="Lokyitsang T."/>
            <person name="Lokyitsang Y."/>
            <person name="Lucien O."/>
            <person name="Lui A."/>
            <person name="Ma L.J."/>
            <person name="Mabbitt R."/>
            <person name="Macdonald J."/>
            <person name="Maclean C."/>
            <person name="Major J."/>
            <person name="Manning J."/>
            <person name="Marabella R."/>
            <person name="Maru K."/>
            <person name="Matthews C."/>
            <person name="Mauceli E."/>
            <person name="Mccarthy M."/>
            <person name="Mcdonough S."/>
            <person name="Mcghee T."/>
            <person name="Meldrim J."/>
            <person name="Meneus L."/>
            <person name="Mesirov J."/>
            <person name="Mihalev A."/>
            <person name="Mihova T."/>
            <person name="Mikkelsen T."/>
            <person name="Mlenga V."/>
            <person name="Moru K."/>
            <person name="Mozes J."/>
            <person name="Mulrain L."/>
            <person name="Munson G."/>
            <person name="Naylor J."/>
            <person name="Newes C."/>
            <person name="Nguyen C."/>
            <person name="Nguyen N."/>
            <person name="Nguyen T."/>
            <person name="Nicol R."/>
            <person name="Nielsen C."/>
            <person name="Nizzari M."/>
            <person name="Norbu C."/>
            <person name="Norbu N."/>
            <person name="O'donnell P."/>
            <person name="Okoawo O."/>
            <person name="O'leary S."/>
            <person name="Omotosho B."/>
            <person name="O'neill K."/>
            <person name="Osman S."/>
            <person name="Parker S."/>
            <person name="Perrin D."/>
            <person name="Phunkhang P."/>
            <person name="Piqani B."/>
            <person name="Purcell S."/>
            <person name="Rachupka T."/>
            <person name="Ramasamy U."/>
            <person name="Rameau R."/>
            <person name="Ray V."/>
            <person name="Raymond C."/>
            <person name="Retta R."/>
            <person name="Richardson S."/>
            <person name="Rise C."/>
            <person name="Rodriguez J."/>
            <person name="Rogers J."/>
            <person name="Rogov P."/>
            <person name="Rutman M."/>
            <person name="Schupbach R."/>
            <person name="Seaman C."/>
            <person name="Settipalli S."/>
            <person name="Sharpe T."/>
            <person name="Sheridan J."/>
            <person name="Sherpa N."/>
            <person name="Shi J."/>
            <person name="Smirnov S."/>
            <person name="Smith C."/>
            <person name="Sougnez C."/>
            <person name="Spencer B."/>
            <person name="Stalker J."/>
            <person name="Stange-thomann N."/>
            <person name="Stavropoulos S."/>
            <person name="Stetson K."/>
            <person name="Stone C."/>
            <person name="Stone S."/>
            <person name="Stubbs M."/>
            <person name="Talamas J."/>
            <person name="Tchuinga P."/>
            <person name="Tenzing P."/>
            <person name="Tesfaye S."/>
            <person name="Theodore J."/>
            <person name="Thoulutsang Y."/>
            <person name="Topham K."/>
            <person name="Towey S."/>
            <person name="Tsamla T."/>
            <person name="Tsomo N."/>
            <person name="Vallee D."/>
            <person name="Vassiliev H."/>
            <person name="Venkataraman V."/>
            <person name="Vinson J."/>
            <person name="Vo A."/>
            <person name="Wade C."/>
            <person name="Wang S."/>
            <person name="Wangchuk T."/>
            <person name="Wangdi T."/>
            <person name="Whittaker C."/>
            <person name="Wilkinson J."/>
            <person name="Wu Y."/>
            <person name="Wyman D."/>
            <person name="Yadav S."/>
            <person name="Yang S."/>
            <person name="Yang X."/>
            <person name="Yeager S."/>
            <person name="Yee E."/>
            <person name="Young G."/>
            <person name="Zainoun J."/>
            <person name="Zembeck L."/>
            <person name="Zimmer A."/>
            <person name="Zody M."/>
            <person name="Lander E."/>
        </authorList>
    </citation>
    <scope>NUCLEOTIDE SEQUENCE [LARGE SCALE GENOMIC DNA]</scope>
</reference>
<feature type="compositionally biased region" description="Basic and acidic residues" evidence="1">
    <location>
        <begin position="22"/>
        <end position="31"/>
    </location>
</feature>
<dbReference type="InParanoid" id="H2ZCL2"/>